<keyword evidence="3" id="KW-0238">DNA-binding</keyword>
<name>A0A0J6FKK3_COCPO</name>
<feature type="compositionally biased region" description="Polar residues" evidence="6">
    <location>
        <begin position="30"/>
        <end position="48"/>
    </location>
</feature>
<reference evidence="9" key="3">
    <citation type="journal article" date="2010" name="Genome Res.">
        <title>Population genomic sequencing of Coccidioides fungi reveals recent hybridization and transposon control.</title>
        <authorList>
            <person name="Neafsey D.E."/>
            <person name="Barker B.M."/>
            <person name="Sharpton T.J."/>
            <person name="Stajich J.E."/>
            <person name="Park D.J."/>
            <person name="Whiston E."/>
            <person name="Hung C.-Y."/>
            <person name="McMahan C."/>
            <person name="White J."/>
            <person name="Sykes S."/>
            <person name="Heiman D."/>
            <person name="Young S."/>
            <person name="Zeng Q."/>
            <person name="Abouelleil A."/>
            <person name="Aftuck L."/>
            <person name="Bessette D."/>
            <person name="Brown A."/>
            <person name="FitzGerald M."/>
            <person name="Lui A."/>
            <person name="Macdonald J.P."/>
            <person name="Priest M."/>
            <person name="Orbach M.J."/>
            <person name="Galgiani J.N."/>
            <person name="Kirkland T.N."/>
            <person name="Cole G.T."/>
            <person name="Birren B.W."/>
            <person name="Henn M.R."/>
            <person name="Taylor J.W."/>
            <person name="Rounsley S.D."/>
        </authorList>
    </citation>
    <scope>NUCLEOTIDE SEQUENCE [LARGE SCALE GENOMIC DNA]</scope>
    <source>
        <strain evidence="9">RMSCC 3488</strain>
    </source>
</reference>
<feature type="domain" description="Xylanolytic transcriptional activator regulatory" evidence="7">
    <location>
        <begin position="243"/>
        <end position="336"/>
    </location>
</feature>
<evidence type="ECO:0000256" key="6">
    <source>
        <dbReference type="SAM" id="MobiDB-lite"/>
    </source>
</evidence>
<keyword evidence="2" id="KW-0805">Transcription regulation</keyword>
<dbReference type="InterPro" id="IPR007219">
    <property type="entry name" value="XnlR_reg_dom"/>
</dbReference>
<feature type="compositionally biased region" description="Low complexity" evidence="6">
    <location>
        <begin position="566"/>
        <end position="584"/>
    </location>
</feature>
<comment type="subcellular location">
    <subcellularLocation>
        <location evidence="1">Nucleus</location>
    </subcellularLocation>
</comment>
<dbReference type="GO" id="GO:0008270">
    <property type="term" value="F:zinc ion binding"/>
    <property type="evidence" value="ECO:0007669"/>
    <property type="project" value="InterPro"/>
</dbReference>
<keyword evidence="4" id="KW-0804">Transcription</keyword>
<protein>
    <submittedName>
        <fullName evidence="8">Protein priB</fullName>
    </submittedName>
</protein>
<dbReference type="VEuPathDB" id="FungiDB:CPAG_07169"/>
<dbReference type="GO" id="GO:0000981">
    <property type="term" value="F:DNA-binding transcription factor activity, RNA polymerase II-specific"/>
    <property type="evidence" value="ECO:0007669"/>
    <property type="project" value="TreeGrafter"/>
</dbReference>
<dbReference type="CDD" id="cd12148">
    <property type="entry name" value="fungal_TF_MHR"/>
    <property type="match status" value="1"/>
</dbReference>
<dbReference type="PANTHER" id="PTHR31845:SF17">
    <property type="entry name" value="ZN(II)2CYS6 TRANSCRIPTION FACTOR (EUROFUNG)"/>
    <property type="match status" value="1"/>
</dbReference>
<dbReference type="SMART" id="SM00906">
    <property type="entry name" value="Fungal_trans"/>
    <property type="match status" value="1"/>
</dbReference>
<evidence type="ECO:0000259" key="7">
    <source>
        <dbReference type="SMART" id="SM00906"/>
    </source>
</evidence>
<dbReference type="GO" id="GO:0006351">
    <property type="term" value="P:DNA-templated transcription"/>
    <property type="evidence" value="ECO:0007669"/>
    <property type="project" value="InterPro"/>
</dbReference>
<dbReference type="PANTHER" id="PTHR31845">
    <property type="entry name" value="FINGER DOMAIN PROTEIN, PUTATIVE-RELATED"/>
    <property type="match status" value="1"/>
</dbReference>
<reference evidence="8 9" key="1">
    <citation type="submission" date="2007-06" db="EMBL/GenBank/DDBJ databases">
        <title>The Genome Sequence of Coccidioides posadasii RMSCC_3488.</title>
        <authorList>
            <consortium name="Coccidioides Genome Resources Consortium"/>
            <consortium name="The Broad Institute Genome Sequencing Platform"/>
            <person name="Henn M.R."/>
            <person name="Sykes S."/>
            <person name="Young S."/>
            <person name="Jaffe D."/>
            <person name="Berlin A."/>
            <person name="Alvarez P."/>
            <person name="Butler J."/>
            <person name="Gnerre S."/>
            <person name="Grabherr M."/>
            <person name="Mauceli E."/>
            <person name="Brockman W."/>
            <person name="Kodira C."/>
            <person name="Alvarado L."/>
            <person name="Zeng Q."/>
            <person name="Crawford M."/>
            <person name="Antoine C."/>
            <person name="Devon K."/>
            <person name="Galgiani J."/>
            <person name="Orsborn K."/>
            <person name="Lewis M.L."/>
            <person name="Nusbaum C."/>
            <person name="Galagan J."/>
            <person name="Birren B."/>
        </authorList>
    </citation>
    <scope>NUCLEOTIDE SEQUENCE [LARGE SCALE GENOMIC DNA]</scope>
    <source>
        <strain evidence="8 9">RMSCC 3488</strain>
    </source>
</reference>
<organism evidence="8 9">
    <name type="scientific">Coccidioides posadasii RMSCC 3488</name>
    <dbReference type="NCBI Taxonomy" id="454284"/>
    <lineage>
        <taxon>Eukaryota</taxon>
        <taxon>Fungi</taxon>
        <taxon>Dikarya</taxon>
        <taxon>Ascomycota</taxon>
        <taxon>Pezizomycotina</taxon>
        <taxon>Eurotiomycetes</taxon>
        <taxon>Eurotiomycetidae</taxon>
        <taxon>Onygenales</taxon>
        <taxon>Onygenaceae</taxon>
        <taxon>Coccidioides</taxon>
    </lineage>
</organism>
<feature type="region of interest" description="Disordered" evidence="6">
    <location>
        <begin position="25"/>
        <end position="56"/>
    </location>
</feature>
<keyword evidence="5" id="KW-0539">Nucleus</keyword>
<accession>A0A0J6FKK3</accession>
<evidence type="ECO:0000256" key="5">
    <source>
        <dbReference type="ARBA" id="ARBA00023242"/>
    </source>
</evidence>
<dbReference type="GO" id="GO:0000976">
    <property type="term" value="F:transcription cis-regulatory region binding"/>
    <property type="evidence" value="ECO:0007669"/>
    <property type="project" value="TreeGrafter"/>
</dbReference>
<dbReference type="InterPro" id="IPR051089">
    <property type="entry name" value="prtT"/>
</dbReference>
<dbReference type="Pfam" id="PF04082">
    <property type="entry name" value="Fungal_trans"/>
    <property type="match status" value="1"/>
</dbReference>
<reference evidence="9" key="2">
    <citation type="journal article" date="2009" name="Genome Res.">
        <title>Comparative genomic analyses of the human fungal pathogens Coccidioides and their relatives.</title>
        <authorList>
            <person name="Sharpton T.J."/>
            <person name="Stajich J.E."/>
            <person name="Rounsley S.D."/>
            <person name="Gardner M.J."/>
            <person name="Wortman J.R."/>
            <person name="Jordar V.S."/>
            <person name="Maiti R."/>
            <person name="Kodira C.D."/>
            <person name="Neafsey D.E."/>
            <person name="Zeng Q."/>
            <person name="Hung C.-Y."/>
            <person name="McMahan C."/>
            <person name="Muszewska A."/>
            <person name="Grynberg M."/>
            <person name="Mandel M.A."/>
            <person name="Kellner E.M."/>
            <person name="Barker B.M."/>
            <person name="Galgiani J.N."/>
            <person name="Orbach M.J."/>
            <person name="Kirkland T.N."/>
            <person name="Cole G.T."/>
            <person name="Henn M.R."/>
            <person name="Birren B.W."/>
            <person name="Taylor J.W."/>
        </authorList>
    </citation>
    <scope>NUCLEOTIDE SEQUENCE [LARGE SCALE GENOMIC DNA]</scope>
    <source>
        <strain evidence="9">RMSCC 3488</strain>
    </source>
</reference>
<dbReference type="GO" id="GO:0005634">
    <property type="term" value="C:nucleus"/>
    <property type="evidence" value="ECO:0007669"/>
    <property type="project" value="UniProtKB-SubCell"/>
</dbReference>
<evidence type="ECO:0000256" key="1">
    <source>
        <dbReference type="ARBA" id="ARBA00004123"/>
    </source>
</evidence>
<sequence>MSHGENEMYPRAGFHNVQSILRPKAERMKASNTASALTSMHQGSNPPTASAAEPTPKIEREDTLSQHSGHLLIDVKHHNLSPISKASSAREASTLKSMQINRSLASDSLAPFALLRKSATVGNFTIANILNVEEETPAGEETPDPDVLGQDDLPMKDPDDPVNRNLLSMPSAQGLFDKSRSPFLFSALLAAAAKVFSPQLYLKLHDHVEFLLRKILGSGEKSTEIVQGICLVTHWKEPSDSRAWMLVGYAIRACMEMGWHKISPTHLDPVFEDGNRGSAKEMELRERRNKERTWLMLFVYDRSVSLQLGRPSMIHMDHLIRNAETWHQHAYAVPGIDEVMVSFVQLRILGFDLLDVFWLHPVATTSQTIDKDEFILKTFNSELDRWEAKWYRILDEGNGPEQLFQPRFLTFVNAVASSSVCHRFLVRFYGNHLRLLIHSFRLQLSILSGNVSKESLWICYSSALEMLRLVVHRLGMVSHLYYCQDSVHVMVAYAAVVIIKILLSLPGELSAESEATILDLLCKASEDFGRQRKQTPPTSTLIKQHDGSQIPDPYVRPSLQIHQTGLIQQQQLQNQSPLEPSPSSHYPPGPQQRLPSDMYPLPHATTAASIQFSALNNPLSQQHSQVSPSDASPLTASMLHASMTAAANPIQCMSNHPPNPNPTGMLCSDAPPPSAAITSSNGFQSFMPMNEVSSGDGGNNYAFASFTDTGAWENLFAHAGFNINSGAFIPNPEED</sequence>
<gene>
    <name evidence="8" type="ORF">CPAG_07169</name>
</gene>
<evidence type="ECO:0000256" key="4">
    <source>
        <dbReference type="ARBA" id="ARBA00023163"/>
    </source>
</evidence>
<dbReference type="EMBL" id="DS268112">
    <property type="protein sequence ID" value="KMM70858.1"/>
    <property type="molecule type" value="Genomic_DNA"/>
</dbReference>
<feature type="region of interest" description="Disordered" evidence="6">
    <location>
        <begin position="566"/>
        <end position="601"/>
    </location>
</feature>
<dbReference type="Proteomes" id="UP000054567">
    <property type="component" value="Unassembled WGS sequence"/>
</dbReference>
<evidence type="ECO:0000313" key="9">
    <source>
        <dbReference type="Proteomes" id="UP000054567"/>
    </source>
</evidence>
<dbReference type="OrthoDB" id="3163292at2759"/>
<proteinExistence type="predicted"/>
<dbReference type="AlphaFoldDB" id="A0A0J6FKK3"/>
<evidence type="ECO:0000256" key="2">
    <source>
        <dbReference type="ARBA" id="ARBA00023015"/>
    </source>
</evidence>
<evidence type="ECO:0000256" key="3">
    <source>
        <dbReference type="ARBA" id="ARBA00023125"/>
    </source>
</evidence>
<evidence type="ECO:0000313" key="8">
    <source>
        <dbReference type="EMBL" id="KMM70858.1"/>
    </source>
</evidence>